<proteinExistence type="predicted"/>
<organism evidence="1 2">
    <name type="scientific">Caldimonas thermodepolymerans</name>
    <dbReference type="NCBI Taxonomy" id="215580"/>
    <lineage>
        <taxon>Bacteria</taxon>
        <taxon>Pseudomonadati</taxon>
        <taxon>Pseudomonadota</taxon>
        <taxon>Betaproteobacteria</taxon>
        <taxon>Burkholderiales</taxon>
        <taxon>Sphaerotilaceae</taxon>
        <taxon>Caldimonas</taxon>
    </lineage>
</organism>
<dbReference type="Proteomes" id="UP000239406">
    <property type="component" value="Unassembled WGS sequence"/>
</dbReference>
<dbReference type="RefSeq" id="WP_104359027.1">
    <property type="nucleotide sequence ID" value="NZ_CP064338.1"/>
</dbReference>
<comment type="caution">
    <text evidence="1">The sequence shown here is derived from an EMBL/GenBank/DDBJ whole genome shotgun (WGS) entry which is preliminary data.</text>
</comment>
<accession>A0A2S5SZZ0</accession>
<protein>
    <submittedName>
        <fullName evidence="1">Uncharacterized protein</fullName>
    </submittedName>
</protein>
<gene>
    <name evidence="1" type="ORF">C1702_17645</name>
</gene>
<dbReference type="AlphaFoldDB" id="A0A2S5SZZ0"/>
<keyword evidence="2" id="KW-1185">Reference proteome</keyword>
<sequence length="328" mass="35228">MLPSLPTLTRTPARRLARLATVALAAACALPAGADPVAQERGQAAEEAERVERELGVRPMRFEDLQPYDRRVSASELAAATQAPVNLQPFPALFDDAARYDEASLWREGGVIQLIVTSPLSSHDGYGARRIFMTCGGNRHAILQAAGRFARTATEAALLARNPSEQATTGPSPSVEMVEAWWTPPGKPNAAIQDLCDRAKPAPYALAVPISFRNGEVLSVPVRSIRKTRDGQGVGWVQLRHLPEAAPHPAWDAPDAPTEQLLHLAQMLSPAMYAVNCATGDVRGASLQYSRSLKLVIPGLWPDDGKHVRDLVKPLAIGSMFSCSAVGL</sequence>
<reference evidence="1 2" key="1">
    <citation type="submission" date="2018-02" db="EMBL/GenBank/DDBJ databases">
        <title>Reclassifiation of [Polyangium] brachysporum DSM 7029 as Guopingzhaonella breviflexa gen. nov., sp. nov., a member of the family Comamonadaceae.</title>
        <authorList>
            <person name="Tang B."/>
        </authorList>
    </citation>
    <scope>NUCLEOTIDE SEQUENCE [LARGE SCALE GENOMIC DNA]</scope>
    <source>
        <strain evidence="1 2">DSM 15344</strain>
    </source>
</reference>
<name>A0A2S5SZZ0_9BURK</name>
<evidence type="ECO:0000313" key="2">
    <source>
        <dbReference type="Proteomes" id="UP000239406"/>
    </source>
</evidence>
<dbReference type="EMBL" id="PSNY01000032">
    <property type="protein sequence ID" value="PPE68331.1"/>
    <property type="molecule type" value="Genomic_DNA"/>
</dbReference>
<evidence type="ECO:0000313" key="1">
    <source>
        <dbReference type="EMBL" id="PPE68331.1"/>
    </source>
</evidence>